<dbReference type="Pfam" id="PF16561">
    <property type="entry name" value="AMPK1_CBM"/>
    <property type="match status" value="1"/>
</dbReference>
<dbReference type="FunFam" id="2.60.40.10:FF:000562">
    <property type="entry name" value="Snf1 kinase complex beta-subunit Gal83"/>
    <property type="match status" value="1"/>
</dbReference>
<dbReference type="AlphaFoldDB" id="A0A6A6BFK7"/>
<dbReference type="Pfam" id="PF04739">
    <property type="entry name" value="AMPKBI"/>
    <property type="match status" value="1"/>
</dbReference>
<dbReference type="CDD" id="cd02859">
    <property type="entry name" value="E_set_AMPKbeta_like_N"/>
    <property type="match status" value="1"/>
</dbReference>
<reference evidence="6" key="1">
    <citation type="journal article" date="2020" name="Stud. Mycol.">
        <title>101 Dothideomycetes genomes: a test case for predicting lifestyles and emergence of pathogens.</title>
        <authorList>
            <person name="Haridas S."/>
            <person name="Albert R."/>
            <person name="Binder M."/>
            <person name="Bloem J."/>
            <person name="Labutti K."/>
            <person name="Salamov A."/>
            <person name="Andreopoulos B."/>
            <person name="Baker S."/>
            <person name="Barry K."/>
            <person name="Bills G."/>
            <person name="Bluhm B."/>
            <person name="Cannon C."/>
            <person name="Castanera R."/>
            <person name="Culley D."/>
            <person name="Daum C."/>
            <person name="Ezra D."/>
            <person name="Gonzalez J."/>
            <person name="Henrissat B."/>
            <person name="Kuo A."/>
            <person name="Liang C."/>
            <person name="Lipzen A."/>
            <person name="Lutzoni F."/>
            <person name="Magnuson J."/>
            <person name="Mondo S."/>
            <person name="Nolan M."/>
            <person name="Ohm R."/>
            <person name="Pangilinan J."/>
            <person name="Park H.-J."/>
            <person name="Ramirez L."/>
            <person name="Alfaro M."/>
            <person name="Sun H."/>
            <person name="Tritt A."/>
            <person name="Yoshinaga Y."/>
            <person name="Zwiers L.-H."/>
            <person name="Turgeon B."/>
            <person name="Goodwin S."/>
            <person name="Spatafora J."/>
            <person name="Crous P."/>
            <person name="Grigoriev I."/>
        </authorList>
    </citation>
    <scope>NUCLEOTIDE SEQUENCE</scope>
    <source>
        <strain evidence="6">CBS 121167</strain>
    </source>
</reference>
<feature type="domain" description="Association with the SNF1 complex (ASC)" evidence="5">
    <location>
        <begin position="389"/>
        <end position="487"/>
    </location>
</feature>
<name>A0A6A6BFK7_9PEZI</name>
<dbReference type="EMBL" id="ML995483">
    <property type="protein sequence ID" value="KAF2142950.1"/>
    <property type="molecule type" value="Genomic_DNA"/>
</dbReference>
<comment type="similarity">
    <text evidence="2">Belongs to the 5'-AMP-activated protein kinase beta subunit family.</text>
</comment>
<organism evidence="6 7">
    <name type="scientific">Aplosporella prunicola CBS 121167</name>
    <dbReference type="NCBI Taxonomy" id="1176127"/>
    <lineage>
        <taxon>Eukaryota</taxon>
        <taxon>Fungi</taxon>
        <taxon>Dikarya</taxon>
        <taxon>Ascomycota</taxon>
        <taxon>Pezizomycotina</taxon>
        <taxon>Dothideomycetes</taxon>
        <taxon>Dothideomycetes incertae sedis</taxon>
        <taxon>Botryosphaeriales</taxon>
        <taxon>Aplosporellaceae</taxon>
        <taxon>Aplosporella</taxon>
    </lineage>
</organism>
<dbReference type="GO" id="GO:0031588">
    <property type="term" value="C:nucleotide-activated protein kinase complex"/>
    <property type="evidence" value="ECO:0007669"/>
    <property type="project" value="TreeGrafter"/>
</dbReference>
<dbReference type="PANTHER" id="PTHR10343:SF84">
    <property type="entry name" value="5'-AMP-ACTIVATED PROTEIN KINASE SUBUNIT BETA-1"/>
    <property type="match status" value="1"/>
</dbReference>
<feature type="region of interest" description="Disordered" evidence="4">
    <location>
        <begin position="1"/>
        <end position="195"/>
    </location>
</feature>
<feature type="compositionally biased region" description="Polar residues" evidence="4">
    <location>
        <begin position="507"/>
        <end position="528"/>
    </location>
</feature>
<dbReference type="Proteomes" id="UP000799438">
    <property type="component" value="Unassembled WGS sequence"/>
</dbReference>
<feature type="compositionally biased region" description="Basic and acidic residues" evidence="4">
    <location>
        <begin position="38"/>
        <end position="47"/>
    </location>
</feature>
<evidence type="ECO:0000256" key="2">
    <source>
        <dbReference type="ARBA" id="ARBA00010926"/>
    </source>
</evidence>
<feature type="region of interest" description="Disordered" evidence="4">
    <location>
        <begin position="322"/>
        <end position="392"/>
    </location>
</feature>
<dbReference type="RefSeq" id="XP_033398662.1">
    <property type="nucleotide sequence ID" value="XM_033543105.1"/>
</dbReference>
<feature type="compositionally biased region" description="Polar residues" evidence="4">
    <location>
        <begin position="64"/>
        <end position="75"/>
    </location>
</feature>
<proteinExistence type="inferred from homology"/>
<dbReference type="PANTHER" id="PTHR10343">
    <property type="entry name" value="5'-AMP-ACTIVATED PROTEIN KINASE , BETA SUBUNIT"/>
    <property type="match status" value="1"/>
</dbReference>
<dbReference type="GO" id="GO:0007165">
    <property type="term" value="P:signal transduction"/>
    <property type="evidence" value="ECO:0007669"/>
    <property type="project" value="UniProtKB-ARBA"/>
</dbReference>
<dbReference type="SUPFAM" id="SSF160219">
    <property type="entry name" value="AMPKBI-like"/>
    <property type="match status" value="1"/>
</dbReference>
<dbReference type="GeneID" id="54300602"/>
<dbReference type="GO" id="GO:0005634">
    <property type="term" value="C:nucleus"/>
    <property type="evidence" value="ECO:0007669"/>
    <property type="project" value="TreeGrafter"/>
</dbReference>
<gene>
    <name evidence="6" type="ORF">K452DRAFT_307845</name>
</gene>
<evidence type="ECO:0000313" key="6">
    <source>
        <dbReference type="EMBL" id="KAF2142950.1"/>
    </source>
</evidence>
<dbReference type="GO" id="GO:0005737">
    <property type="term" value="C:cytoplasm"/>
    <property type="evidence" value="ECO:0007669"/>
    <property type="project" value="UniProtKB-SubCell"/>
</dbReference>
<dbReference type="InterPro" id="IPR006828">
    <property type="entry name" value="ASC_dom"/>
</dbReference>
<feature type="compositionally biased region" description="Polar residues" evidence="4">
    <location>
        <begin position="1"/>
        <end position="19"/>
    </location>
</feature>
<evidence type="ECO:0000313" key="7">
    <source>
        <dbReference type="Proteomes" id="UP000799438"/>
    </source>
</evidence>
<protein>
    <submittedName>
        <fullName evidence="6">Carbohydrate-binding module family 48 protein</fullName>
    </submittedName>
</protein>
<dbReference type="InterPro" id="IPR032640">
    <property type="entry name" value="AMPK1_CBM"/>
</dbReference>
<dbReference type="GO" id="GO:0019901">
    <property type="term" value="F:protein kinase binding"/>
    <property type="evidence" value="ECO:0007669"/>
    <property type="project" value="TreeGrafter"/>
</dbReference>
<accession>A0A6A6BFK7</accession>
<feature type="region of interest" description="Disordered" evidence="4">
    <location>
        <begin position="506"/>
        <end position="547"/>
    </location>
</feature>
<evidence type="ECO:0000256" key="4">
    <source>
        <dbReference type="SAM" id="MobiDB-lite"/>
    </source>
</evidence>
<dbReference type="InterPro" id="IPR037256">
    <property type="entry name" value="ASC_dom_sf"/>
</dbReference>
<dbReference type="InterPro" id="IPR050827">
    <property type="entry name" value="CRP1_MDG1_kinase"/>
</dbReference>
<dbReference type="OrthoDB" id="531008at2759"/>
<dbReference type="SUPFAM" id="SSF81296">
    <property type="entry name" value="E set domains"/>
    <property type="match status" value="1"/>
</dbReference>
<comment type="subcellular location">
    <subcellularLocation>
        <location evidence="1">Cytoplasm</location>
    </subcellularLocation>
</comment>
<keyword evidence="7" id="KW-1185">Reference proteome</keyword>
<feature type="compositionally biased region" description="Low complexity" evidence="4">
    <location>
        <begin position="117"/>
        <end position="133"/>
    </location>
</feature>
<evidence type="ECO:0000256" key="3">
    <source>
        <dbReference type="ARBA" id="ARBA00022490"/>
    </source>
</evidence>
<evidence type="ECO:0000256" key="1">
    <source>
        <dbReference type="ARBA" id="ARBA00004496"/>
    </source>
</evidence>
<dbReference type="Gene3D" id="2.60.40.10">
    <property type="entry name" value="Immunoglobulins"/>
    <property type="match status" value="1"/>
</dbReference>
<evidence type="ECO:0000259" key="5">
    <source>
        <dbReference type="SMART" id="SM01010"/>
    </source>
</evidence>
<dbReference type="InterPro" id="IPR014756">
    <property type="entry name" value="Ig_E-set"/>
</dbReference>
<dbReference type="SMART" id="SM01010">
    <property type="entry name" value="AMPKBI"/>
    <property type="match status" value="1"/>
</dbReference>
<keyword evidence="3" id="KW-0963">Cytoplasm</keyword>
<feature type="compositionally biased region" description="Pro residues" evidence="4">
    <location>
        <begin position="352"/>
        <end position="364"/>
    </location>
</feature>
<sequence length="547" mass="58023">MGNTPSSSSRQHGGSTPQSPAYHERAGSTFGSAPGSNARREPRRRESIQALSNVKATAAPPSASLESATAHSTTAARGPLRPSSRGRAQTVATPQLKAEDAAALERMGNEQSHRKAGSAASSPPIEPSPLSRPVDVPVLRPDLSSVDADSSQPDSYHMGAATYNRPPRLPLPIQEEVHTPGSPIISPADLTSPLSPEDVDVVLPRRTSVLSNTTADEDDVGDESLDADAGLRPAVPTVIEWLGPGEKVYVTGTFAGWNRKYRLHKDGPSMHKDAFSATINLQPGTHHLKFLVDGEMQLSPMLPTAVDFTNILVNYLEVSPDDLPATQPSEPVNVPGKEPQSDTQPELCAPPGVYPPQVLPPTPELRPVGESTTAPPVPAPETSKPIPVAPAPPKQYHSAIPRYLADLDAEEDSSRAARASAVMNTTPMPPSLPVMLSKSILNGSTPMKDDSSVLNMPNHTVLNHLATSSIKHNVLATSATTRYKRKVGFWGFPAWVALERGDKEQSWTDCPISSSRPSCTSPQATQENEPMAVSPGTRGVSIHPGAG</sequence>
<dbReference type="InterPro" id="IPR013783">
    <property type="entry name" value="Ig-like_fold"/>
</dbReference>
<dbReference type="Gene3D" id="6.20.250.60">
    <property type="match status" value="1"/>
</dbReference>